<keyword evidence="4" id="KW-1185">Reference proteome</keyword>
<name>S8E9J4_FOMSC</name>
<dbReference type="AlphaFoldDB" id="S8E9J4"/>
<dbReference type="Gene3D" id="3.30.420.40">
    <property type="match status" value="3"/>
</dbReference>
<dbReference type="InterPro" id="IPR004000">
    <property type="entry name" value="Actin"/>
</dbReference>
<feature type="compositionally biased region" description="Pro residues" evidence="2">
    <location>
        <begin position="465"/>
        <end position="474"/>
    </location>
</feature>
<feature type="compositionally biased region" description="Acidic residues" evidence="2">
    <location>
        <begin position="546"/>
        <end position="556"/>
    </location>
</feature>
<dbReference type="InParanoid" id="S8E9J4"/>
<feature type="compositionally biased region" description="Low complexity" evidence="2">
    <location>
        <begin position="19"/>
        <end position="29"/>
    </location>
</feature>
<organism evidence="3 4">
    <name type="scientific">Fomitopsis schrenkii</name>
    <name type="common">Brown rot fungus</name>
    <dbReference type="NCBI Taxonomy" id="2126942"/>
    <lineage>
        <taxon>Eukaryota</taxon>
        <taxon>Fungi</taxon>
        <taxon>Dikarya</taxon>
        <taxon>Basidiomycota</taxon>
        <taxon>Agaricomycotina</taxon>
        <taxon>Agaricomycetes</taxon>
        <taxon>Polyporales</taxon>
        <taxon>Fomitopsis</taxon>
    </lineage>
</organism>
<sequence>MSVTTTPRRPTGHDTSHATTTPQTTRVSTSHIIQSSPHYQTTRRHSLYGTEDRVIIDPGSRLWKVGFSGEGKPRDVFTAEGHGSSLWTLNRAANPAEREEEERMLEARLQSQLRMVFHDSLMTDPKSRKVILVEHPLLPLHIKDIIARVLFDNLQVPSISFASSHLLALLAAGRITGLVLDCGHLESTVLPIFSSRPLFPQLRTTPLAGMRLSLHIKALLLLFGTYIPPLTSLSGAANIPAATRSMRVPQEVLTDTIIEEIKTRCCFVGEALDLADSGATRATSPSGDDSFEQDLPPSSDPASQSESDFSRVDASEMDSNFAASSGFSVVSRSQVHRDGPRPGETHLQALAELYKRHSTATDLHMAVDPPKDQQTGTGKGTLIIPGWVRERGAEVLFEGGDVDESSMAEVILDSLLKVPVDLRKTLASSILVVGGTPMLPGFIPRLQAELVRAINASAPTSTRPPSRPGRPRPAPYDRYAPLRPLLPYFAISNNPSPISPSSGNAVMSAGRAPAFAPATMAWVGGSLAGALKTGGAEVARERWDEADVPPEDEDDTMQGVTDPTRSPRSILPDWTRTPLPIGAPPAPRPQPAPTIVTPQTEVGA</sequence>
<evidence type="ECO:0000313" key="4">
    <source>
        <dbReference type="Proteomes" id="UP000015241"/>
    </source>
</evidence>
<dbReference type="InterPro" id="IPR043129">
    <property type="entry name" value="ATPase_NBD"/>
</dbReference>
<feature type="region of interest" description="Disordered" evidence="2">
    <location>
        <begin position="456"/>
        <end position="477"/>
    </location>
</feature>
<dbReference type="Proteomes" id="UP000015241">
    <property type="component" value="Unassembled WGS sequence"/>
</dbReference>
<feature type="region of interest" description="Disordered" evidence="2">
    <location>
        <begin position="1"/>
        <end position="44"/>
    </location>
</feature>
<evidence type="ECO:0000256" key="1">
    <source>
        <dbReference type="RuleBase" id="RU000487"/>
    </source>
</evidence>
<feature type="region of interest" description="Disordered" evidence="2">
    <location>
        <begin position="545"/>
        <end position="604"/>
    </location>
</feature>
<evidence type="ECO:0000256" key="2">
    <source>
        <dbReference type="SAM" id="MobiDB-lite"/>
    </source>
</evidence>
<feature type="compositionally biased region" description="Polar residues" evidence="2">
    <location>
        <begin position="558"/>
        <end position="567"/>
    </location>
</feature>
<feature type="compositionally biased region" description="Pro residues" evidence="2">
    <location>
        <begin position="581"/>
        <end position="592"/>
    </location>
</feature>
<comment type="similarity">
    <text evidence="1">Belongs to the actin family.</text>
</comment>
<dbReference type="EMBL" id="KE504140">
    <property type="protein sequence ID" value="EPT01667.1"/>
    <property type="molecule type" value="Genomic_DNA"/>
</dbReference>
<dbReference type="STRING" id="743788.S8E9J4"/>
<dbReference type="PANTHER" id="PTHR11937">
    <property type="entry name" value="ACTIN"/>
    <property type="match status" value="1"/>
</dbReference>
<proteinExistence type="inferred from homology"/>
<dbReference type="Gene3D" id="3.90.640.10">
    <property type="entry name" value="Actin, Chain A, domain 4"/>
    <property type="match status" value="2"/>
</dbReference>
<dbReference type="SUPFAM" id="SSF53067">
    <property type="entry name" value="Actin-like ATPase domain"/>
    <property type="match status" value="2"/>
</dbReference>
<evidence type="ECO:0000313" key="3">
    <source>
        <dbReference type="EMBL" id="EPT01667.1"/>
    </source>
</evidence>
<accession>S8E9J4</accession>
<dbReference type="eggNOG" id="KOG0676">
    <property type="taxonomic scope" value="Eukaryota"/>
</dbReference>
<dbReference type="SMART" id="SM00268">
    <property type="entry name" value="ACTIN"/>
    <property type="match status" value="1"/>
</dbReference>
<dbReference type="CDD" id="cd10207">
    <property type="entry name" value="ASKHA_NBD_Arp10"/>
    <property type="match status" value="1"/>
</dbReference>
<dbReference type="HOGENOM" id="CLU_025520_0_0_1"/>
<gene>
    <name evidence="3" type="ORF">FOMPIDRAFT_1119888</name>
</gene>
<dbReference type="OrthoDB" id="337660at2759"/>
<dbReference type="Pfam" id="PF00022">
    <property type="entry name" value="Actin"/>
    <property type="match status" value="1"/>
</dbReference>
<reference evidence="3 4" key="1">
    <citation type="journal article" date="2012" name="Science">
        <title>The Paleozoic origin of enzymatic lignin decomposition reconstructed from 31 fungal genomes.</title>
        <authorList>
            <person name="Floudas D."/>
            <person name="Binder M."/>
            <person name="Riley R."/>
            <person name="Barry K."/>
            <person name="Blanchette R.A."/>
            <person name="Henrissat B."/>
            <person name="Martinez A.T."/>
            <person name="Otillar R."/>
            <person name="Spatafora J.W."/>
            <person name="Yadav J.S."/>
            <person name="Aerts A."/>
            <person name="Benoit I."/>
            <person name="Boyd A."/>
            <person name="Carlson A."/>
            <person name="Copeland A."/>
            <person name="Coutinho P.M."/>
            <person name="de Vries R.P."/>
            <person name="Ferreira P."/>
            <person name="Findley K."/>
            <person name="Foster B."/>
            <person name="Gaskell J."/>
            <person name="Glotzer D."/>
            <person name="Gorecki P."/>
            <person name="Heitman J."/>
            <person name="Hesse C."/>
            <person name="Hori C."/>
            <person name="Igarashi K."/>
            <person name="Jurgens J.A."/>
            <person name="Kallen N."/>
            <person name="Kersten P."/>
            <person name="Kohler A."/>
            <person name="Kuees U."/>
            <person name="Kumar T.K.A."/>
            <person name="Kuo A."/>
            <person name="LaButti K."/>
            <person name="Larrondo L.F."/>
            <person name="Lindquist E."/>
            <person name="Ling A."/>
            <person name="Lombard V."/>
            <person name="Lucas S."/>
            <person name="Lundell T."/>
            <person name="Martin R."/>
            <person name="McLaughlin D.J."/>
            <person name="Morgenstern I."/>
            <person name="Morin E."/>
            <person name="Murat C."/>
            <person name="Nagy L.G."/>
            <person name="Nolan M."/>
            <person name="Ohm R.A."/>
            <person name="Patyshakuliyeva A."/>
            <person name="Rokas A."/>
            <person name="Ruiz-Duenas F.J."/>
            <person name="Sabat G."/>
            <person name="Salamov A."/>
            <person name="Samejima M."/>
            <person name="Schmutz J."/>
            <person name="Slot J.C."/>
            <person name="St John F."/>
            <person name="Stenlid J."/>
            <person name="Sun H."/>
            <person name="Sun S."/>
            <person name="Syed K."/>
            <person name="Tsang A."/>
            <person name="Wiebenga A."/>
            <person name="Young D."/>
            <person name="Pisabarro A."/>
            <person name="Eastwood D.C."/>
            <person name="Martin F."/>
            <person name="Cullen D."/>
            <person name="Grigoriev I.V."/>
            <person name="Hibbett D.S."/>
        </authorList>
    </citation>
    <scope>NUCLEOTIDE SEQUENCE</scope>
    <source>
        <strain evidence="4">FP-58527</strain>
    </source>
</reference>
<evidence type="ECO:0008006" key="5">
    <source>
        <dbReference type="Google" id="ProtNLM"/>
    </source>
</evidence>
<feature type="region of interest" description="Disordered" evidence="2">
    <location>
        <begin position="278"/>
        <end position="313"/>
    </location>
</feature>
<feature type="compositionally biased region" description="Polar residues" evidence="2">
    <location>
        <begin position="30"/>
        <end position="40"/>
    </location>
</feature>
<protein>
    <recommendedName>
        <fullName evidence="5">Actin-like ATPase domain-containing protein</fullName>
    </recommendedName>
</protein>